<sequence>MDSADAVTLRRARAAVRAHATTERRRRFAPLLHLGVPGAASLSVAAHPATTDHALRCDLVAAMLARHDGEHLLWLTRPGELELHDTDAAWLSAALAAYAEAGRDLTFVVVTRHGWWDPRSDVRRVWQRIRR</sequence>
<evidence type="ECO:0000313" key="1">
    <source>
        <dbReference type="EMBL" id="QBR94242.1"/>
    </source>
</evidence>
<proteinExistence type="predicted"/>
<protein>
    <submittedName>
        <fullName evidence="1">Uncharacterized protein</fullName>
    </submittedName>
</protein>
<dbReference type="OrthoDB" id="3789324at2"/>
<dbReference type="KEGG" id="noy:EXE57_00490"/>
<gene>
    <name evidence="1" type="ORF">EXE57_00490</name>
</gene>
<name>A0A4V1BED5_9ACTN</name>
<dbReference type="EMBL" id="CP038267">
    <property type="protein sequence ID" value="QBR94242.1"/>
    <property type="molecule type" value="Genomic_DNA"/>
</dbReference>
<organism evidence="1 2">
    <name type="scientific">Nocardioides euryhalodurans</name>
    <dbReference type="NCBI Taxonomy" id="2518370"/>
    <lineage>
        <taxon>Bacteria</taxon>
        <taxon>Bacillati</taxon>
        <taxon>Actinomycetota</taxon>
        <taxon>Actinomycetes</taxon>
        <taxon>Propionibacteriales</taxon>
        <taxon>Nocardioidaceae</taxon>
        <taxon>Nocardioides</taxon>
    </lineage>
</organism>
<reference evidence="1 2" key="1">
    <citation type="submission" date="2019-03" db="EMBL/GenBank/DDBJ databases">
        <title>Three New Species of Nocardioides, Nocardioides euryhalodurans sp. nov., Nocardioides seonyuensis sp. nov. and Nocardioides eburneoflavus sp. nov., Iolated from Soil.</title>
        <authorList>
            <person name="Roh S.G."/>
            <person name="Lee C."/>
            <person name="Kim M.-K."/>
            <person name="Kim S.B."/>
        </authorList>
    </citation>
    <scope>NUCLEOTIDE SEQUENCE [LARGE SCALE GENOMIC DNA]</scope>
    <source>
        <strain evidence="1 2">MMS17-SY117</strain>
    </source>
</reference>
<dbReference type="Proteomes" id="UP000294894">
    <property type="component" value="Chromosome"/>
</dbReference>
<dbReference type="AlphaFoldDB" id="A0A4V1BED5"/>
<evidence type="ECO:0000313" key="2">
    <source>
        <dbReference type="Proteomes" id="UP000294894"/>
    </source>
</evidence>
<keyword evidence="2" id="KW-1185">Reference proteome</keyword>
<accession>A0A4V1BED5</accession>